<dbReference type="SUPFAM" id="SSF161098">
    <property type="entry name" value="MetI-like"/>
    <property type="match status" value="2"/>
</dbReference>
<keyword evidence="5" id="KW-0813">Transport</keyword>
<reference evidence="7 8" key="1">
    <citation type="submission" date="2017-02" db="EMBL/GenBank/DDBJ databases">
        <authorList>
            <person name="Peterson S.W."/>
        </authorList>
    </citation>
    <scope>NUCLEOTIDE SEQUENCE [LARGE SCALE GENOMIC DNA]</scope>
    <source>
        <strain evidence="7 8">ATCC BAA-908</strain>
    </source>
</reference>
<evidence type="ECO:0000256" key="4">
    <source>
        <dbReference type="ARBA" id="ARBA00023136"/>
    </source>
</evidence>
<dbReference type="CDD" id="cd06261">
    <property type="entry name" value="TM_PBP2"/>
    <property type="match status" value="2"/>
</dbReference>
<organism evidence="7 8">
    <name type="scientific">Treponema porcinum</name>
    <dbReference type="NCBI Taxonomy" id="261392"/>
    <lineage>
        <taxon>Bacteria</taxon>
        <taxon>Pseudomonadati</taxon>
        <taxon>Spirochaetota</taxon>
        <taxon>Spirochaetia</taxon>
        <taxon>Spirochaetales</taxon>
        <taxon>Treponemataceae</taxon>
        <taxon>Treponema</taxon>
    </lineage>
</organism>
<dbReference type="InterPro" id="IPR035906">
    <property type="entry name" value="MetI-like_sf"/>
</dbReference>
<feature type="transmembrane region" description="Helical" evidence="5">
    <location>
        <begin position="135"/>
        <end position="158"/>
    </location>
</feature>
<sequence length="534" mass="57836">MVSYLKKQGASFCILWGACALFFIVCIVFPLFCTLLSPRLSDFVRVFSTGRYRTVIVNTAVECICSTVFSVLLGYLYAYAVVRGEIPFVRFFSVVPVIHMVTPPFVGGLSFILLLGRQGFITKTLLGLDVSLYGLPGIVISQVLCFFPLAYLMCAQTLRGINPLYERAARGMGAGRLKVFISVTLPLSFPGILSSFLFIAVSVLSDFGNPMIVGGRFKVLAVEIYTQLTGWMNVSVSVVLGIILVVPSIILFILQHKILKDTSVRSATVGGKEAAVSAERLCLSVRIFLTLFCAFLSGAVLLQFAAVLTGSFQKLWGIDTRFTAEHILSVHRYGAELLDSVLFALCSAVLTTALASVTAFFVQKTDSPFRKTFDTFAQIPSAIPGSLLGLALSFAANKTDFSFSPALIVVAMIVSFLPFSYRIITSSYLQQKNTLVYGAQSLGAGKITVFRSVTVPLAGSALFSSFVYVFVRSIGTMSAVIFLVSFKTKLASIAILNLAEQGDWGKAAALASVLTCIAFLVLGIGRFALRRFSR</sequence>
<dbReference type="Proteomes" id="UP000190423">
    <property type="component" value="Unassembled WGS sequence"/>
</dbReference>
<dbReference type="STRING" id="261392.SAMN02745149_01715"/>
<feature type="domain" description="ABC transmembrane type-1" evidence="6">
    <location>
        <begin position="337"/>
        <end position="525"/>
    </location>
</feature>
<gene>
    <name evidence="7" type="ORF">SAMN02745149_01715</name>
</gene>
<keyword evidence="3 5" id="KW-1133">Transmembrane helix</keyword>
<keyword evidence="2 5" id="KW-0812">Transmembrane</keyword>
<feature type="transmembrane region" description="Helical" evidence="5">
    <location>
        <begin position="504"/>
        <end position="529"/>
    </location>
</feature>
<feature type="transmembrane region" description="Helical" evidence="5">
    <location>
        <begin position="91"/>
        <end position="115"/>
    </location>
</feature>
<feature type="transmembrane region" description="Helical" evidence="5">
    <location>
        <begin position="375"/>
        <end position="396"/>
    </location>
</feature>
<dbReference type="RefSeq" id="WP_078933619.1">
    <property type="nucleotide sequence ID" value="NZ_FUWG01000013.1"/>
</dbReference>
<dbReference type="InterPro" id="IPR000515">
    <property type="entry name" value="MetI-like"/>
</dbReference>
<comment type="subcellular location">
    <subcellularLocation>
        <location evidence="1 5">Cell membrane</location>
        <topology evidence="1 5">Multi-pass membrane protein</topology>
    </subcellularLocation>
</comment>
<evidence type="ECO:0000313" key="8">
    <source>
        <dbReference type="Proteomes" id="UP000190423"/>
    </source>
</evidence>
<dbReference type="GeneID" id="78316996"/>
<comment type="similarity">
    <text evidence="5">Belongs to the binding-protein-dependent transport system permease family.</text>
</comment>
<feature type="domain" description="ABC transmembrane type-1" evidence="6">
    <location>
        <begin position="56"/>
        <end position="255"/>
    </location>
</feature>
<evidence type="ECO:0000256" key="3">
    <source>
        <dbReference type="ARBA" id="ARBA00022989"/>
    </source>
</evidence>
<evidence type="ECO:0000259" key="6">
    <source>
        <dbReference type="PROSITE" id="PS50928"/>
    </source>
</evidence>
<dbReference type="PANTHER" id="PTHR43496:SF1">
    <property type="entry name" value="POLYGALACTURONAN_RHAMNOGALACTURONAN TRANSPORT SYSTEM PERMEASE PROTEIN YTEP"/>
    <property type="match status" value="1"/>
</dbReference>
<proteinExistence type="inferred from homology"/>
<dbReference type="PANTHER" id="PTHR43496">
    <property type="entry name" value="PROTEIN LPLB"/>
    <property type="match status" value="1"/>
</dbReference>
<feature type="transmembrane region" description="Helical" evidence="5">
    <location>
        <begin position="341"/>
        <end position="363"/>
    </location>
</feature>
<protein>
    <submittedName>
        <fullName evidence="7">Iron(III) transport system permease protein</fullName>
    </submittedName>
</protein>
<dbReference type="PROSITE" id="PS51257">
    <property type="entry name" value="PROKAR_LIPOPROTEIN"/>
    <property type="match status" value="1"/>
</dbReference>
<dbReference type="GO" id="GO:0055085">
    <property type="term" value="P:transmembrane transport"/>
    <property type="evidence" value="ECO:0007669"/>
    <property type="project" value="InterPro"/>
</dbReference>
<accession>A0A1T4LU42</accession>
<keyword evidence="4 5" id="KW-0472">Membrane</keyword>
<keyword evidence="8" id="KW-1185">Reference proteome</keyword>
<evidence type="ECO:0000256" key="2">
    <source>
        <dbReference type="ARBA" id="ARBA00022692"/>
    </source>
</evidence>
<feature type="transmembrane region" description="Helical" evidence="5">
    <location>
        <begin position="234"/>
        <end position="254"/>
    </location>
</feature>
<name>A0A1T4LU42_TREPO</name>
<feature type="transmembrane region" description="Helical" evidence="5">
    <location>
        <begin position="287"/>
        <end position="308"/>
    </location>
</feature>
<dbReference type="Pfam" id="PF00528">
    <property type="entry name" value="BPD_transp_1"/>
    <property type="match status" value="2"/>
</dbReference>
<dbReference type="OrthoDB" id="57323at2"/>
<dbReference type="EMBL" id="FUWG01000013">
    <property type="protein sequence ID" value="SJZ58259.1"/>
    <property type="molecule type" value="Genomic_DNA"/>
</dbReference>
<feature type="transmembrane region" description="Helical" evidence="5">
    <location>
        <begin position="179"/>
        <end position="201"/>
    </location>
</feature>
<dbReference type="GO" id="GO:0005886">
    <property type="term" value="C:plasma membrane"/>
    <property type="evidence" value="ECO:0007669"/>
    <property type="project" value="UniProtKB-SubCell"/>
</dbReference>
<dbReference type="Gene3D" id="1.10.3720.10">
    <property type="entry name" value="MetI-like"/>
    <property type="match status" value="2"/>
</dbReference>
<evidence type="ECO:0000313" key="7">
    <source>
        <dbReference type="EMBL" id="SJZ58259.1"/>
    </source>
</evidence>
<evidence type="ECO:0000256" key="5">
    <source>
        <dbReference type="RuleBase" id="RU363032"/>
    </source>
</evidence>
<feature type="transmembrane region" description="Helical" evidence="5">
    <location>
        <begin position="57"/>
        <end position="79"/>
    </location>
</feature>
<dbReference type="PROSITE" id="PS50928">
    <property type="entry name" value="ABC_TM1"/>
    <property type="match status" value="2"/>
</dbReference>
<dbReference type="AlphaFoldDB" id="A0A1T4LU42"/>
<feature type="transmembrane region" description="Helical" evidence="5">
    <location>
        <begin position="12"/>
        <end position="37"/>
    </location>
</feature>
<evidence type="ECO:0000256" key="1">
    <source>
        <dbReference type="ARBA" id="ARBA00004651"/>
    </source>
</evidence>
<feature type="transmembrane region" description="Helical" evidence="5">
    <location>
        <begin position="402"/>
        <end position="424"/>
    </location>
</feature>